<accession>A4BIA1</accession>
<protein>
    <submittedName>
        <fullName evidence="2">Uncharacterized protein</fullName>
    </submittedName>
</protein>
<comment type="caution">
    <text evidence="2">The sequence shown here is derived from an EMBL/GenBank/DDBJ whole genome shotgun (WGS) entry which is preliminary data.</text>
</comment>
<reference evidence="2 3" key="1">
    <citation type="submission" date="2006-02" db="EMBL/GenBank/DDBJ databases">
        <authorList>
            <person name="Pinhassi J."/>
            <person name="Pedros-Alio C."/>
            <person name="Ferriera S."/>
            <person name="Johnson J."/>
            <person name="Kravitz S."/>
            <person name="Halpern A."/>
            <person name="Remington K."/>
            <person name="Beeson K."/>
            <person name="Tran B."/>
            <person name="Rogers Y.-H."/>
            <person name="Friedman R."/>
            <person name="Venter J.C."/>
        </authorList>
    </citation>
    <scope>NUCLEOTIDE SEQUENCE [LARGE SCALE GENOMIC DNA]</scope>
    <source>
        <strain evidence="2 3">MED297</strain>
    </source>
</reference>
<keyword evidence="1" id="KW-0472">Membrane</keyword>
<feature type="transmembrane region" description="Helical" evidence="1">
    <location>
        <begin position="21"/>
        <end position="40"/>
    </location>
</feature>
<dbReference type="RefSeq" id="WP_008046358.1">
    <property type="nucleotide sequence ID" value="NZ_CH724153.1"/>
</dbReference>
<dbReference type="EMBL" id="AAOE01000025">
    <property type="protein sequence ID" value="EAR08108.1"/>
    <property type="molecule type" value="Genomic_DNA"/>
</dbReference>
<keyword evidence="1" id="KW-0812">Transmembrane</keyword>
<organism evidence="2 3">
    <name type="scientific">Reinekea blandensis MED297</name>
    <dbReference type="NCBI Taxonomy" id="314283"/>
    <lineage>
        <taxon>Bacteria</taxon>
        <taxon>Pseudomonadati</taxon>
        <taxon>Pseudomonadota</taxon>
        <taxon>Gammaproteobacteria</taxon>
        <taxon>Oceanospirillales</taxon>
        <taxon>Saccharospirillaceae</taxon>
        <taxon>Reinekea</taxon>
    </lineage>
</organism>
<evidence type="ECO:0000313" key="3">
    <source>
        <dbReference type="Proteomes" id="UP000005953"/>
    </source>
</evidence>
<dbReference type="STRING" id="314283.MED297_00430"/>
<evidence type="ECO:0000313" key="2">
    <source>
        <dbReference type="EMBL" id="EAR08108.1"/>
    </source>
</evidence>
<keyword evidence="3" id="KW-1185">Reference proteome</keyword>
<evidence type="ECO:0000256" key="1">
    <source>
        <dbReference type="SAM" id="Phobius"/>
    </source>
</evidence>
<feature type="transmembrane region" description="Helical" evidence="1">
    <location>
        <begin position="76"/>
        <end position="98"/>
    </location>
</feature>
<sequence length="118" mass="13544">MREIRHNFAIMIDLSSFIPHLASLQWLAAVLFVPLVTWQYCLRQTFFCRWCSLLSGYAIQIGFFLIMDDVGFRTEFLLLVSSIAAYFWITTTVAMWPVKRSQSTVPTPMPSKAAQTSV</sequence>
<proteinExistence type="predicted"/>
<keyword evidence="1" id="KW-1133">Transmembrane helix</keyword>
<name>A4BIA1_9GAMM</name>
<feature type="transmembrane region" description="Helical" evidence="1">
    <location>
        <begin position="46"/>
        <end position="67"/>
    </location>
</feature>
<dbReference type="HOGENOM" id="CLU_2071183_0_0_6"/>
<dbReference type="AlphaFoldDB" id="A4BIA1"/>
<dbReference type="Proteomes" id="UP000005953">
    <property type="component" value="Unassembled WGS sequence"/>
</dbReference>
<gene>
    <name evidence="2" type="ORF">MED297_00430</name>
</gene>
<dbReference type="OrthoDB" id="6196799at2"/>